<gene>
    <name evidence="1" type="ORF">KP005_04665</name>
</gene>
<evidence type="ECO:0000313" key="1">
    <source>
        <dbReference type="EMBL" id="QWV98586.1"/>
    </source>
</evidence>
<dbReference type="Proteomes" id="UP000683493">
    <property type="component" value="Chromosome"/>
</dbReference>
<dbReference type="EMBL" id="CP076724">
    <property type="protein sequence ID" value="QWV98586.1"/>
    <property type="molecule type" value="Genomic_DNA"/>
</dbReference>
<organism evidence="1 2">
    <name type="scientific">Geomonas diazotrophica</name>
    <dbReference type="NCBI Taxonomy" id="2843197"/>
    <lineage>
        <taxon>Bacteria</taxon>
        <taxon>Pseudomonadati</taxon>
        <taxon>Thermodesulfobacteriota</taxon>
        <taxon>Desulfuromonadia</taxon>
        <taxon>Geobacterales</taxon>
        <taxon>Geobacteraceae</taxon>
        <taxon>Geomonas</taxon>
    </lineage>
</organism>
<sequence length="166" mass="19400">MHNAEKTLQIRSGKRDELFVWFGAQPEEIRLEIVRIKIDTYRRWATREGRTKEMSAEQLDYAALLSSIMDVWRGLRSGKKIEDFELRVKAAKAKKKARLAPKADLLEREFLPLISRLLSDGLSWRQISEYIQKHHHKKFAHAYLHKIYQQWQPRSAESSGAGTPVS</sequence>
<name>A0ABX8JKT3_9BACT</name>
<evidence type="ECO:0000313" key="2">
    <source>
        <dbReference type="Proteomes" id="UP000683493"/>
    </source>
</evidence>
<reference evidence="1 2" key="1">
    <citation type="submission" date="2021-06" db="EMBL/GenBank/DDBJ databases">
        <title>Gemonas diversity in paddy soil.</title>
        <authorList>
            <person name="Liu G."/>
        </authorList>
    </citation>
    <scope>NUCLEOTIDE SEQUENCE [LARGE SCALE GENOMIC DNA]</scope>
    <source>
        <strain evidence="1 2">RG29</strain>
    </source>
</reference>
<protein>
    <submittedName>
        <fullName evidence="1">Uncharacterized protein</fullName>
    </submittedName>
</protein>
<accession>A0ABX8JKT3</accession>
<proteinExistence type="predicted"/>
<keyword evidence="2" id="KW-1185">Reference proteome</keyword>